<dbReference type="AlphaFoldDB" id="A0A8H7QR30"/>
<dbReference type="OrthoDB" id="2209589at2759"/>
<dbReference type="PANTHER" id="PTHR13793">
    <property type="entry name" value="PHD FINGER PROTEINS"/>
    <property type="match status" value="1"/>
</dbReference>
<evidence type="ECO:0008006" key="11">
    <source>
        <dbReference type="Google" id="ProtNLM"/>
    </source>
</evidence>
<dbReference type="SUPFAM" id="SSF57889">
    <property type="entry name" value="Cysteine-rich domain"/>
    <property type="match status" value="1"/>
</dbReference>
<feature type="compositionally biased region" description="Low complexity" evidence="5">
    <location>
        <begin position="303"/>
        <end position="312"/>
    </location>
</feature>
<dbReference type="InterPro" id="IPR034732">
    <property type="entry name" value="EPHD"/>
</dbReference>
<evidence type="ECO:0000256" key="3">
    <source>
        <dbReference type="ARBA" id="ARBA00022833"/>
    </source>
</evidence>
<evidence type="ECO:0000259" key="7">
    <source>
        <dbReference type="PROSITE" id="PS50081"/>
    </source>
</evidence>
<evidence type="ECO:0000256" key="2">
    <source>
        <dbReference type="ARBA" id="ARBA00022771"/>
    </source>
</evidence>
<name>A0A8H7QR30_9FUNG</name>
<evidence type="ECO:0000256" key="1">
    <source>
        <dbReference type="ARBA" id="ARBA00022723"/>
    </source>
</evidence>
<feature type="region of interest" description="Disordered" evidence="5">
    <location>
        <begin position="761"/>
        <end position="787"/>
    </location>
</feature>
<feature type="domain" description="Phorbol-ester/DAG-type" evidence="7">
    <location>
        <begin position="525"/>
        <end position="573"/>
    </location>
</feature>
<dbReference type="PROSITE" id="PS50081">
    <property type="entry name" value="ZF_DAG_PE_2"/>
    <property type="match status" value="1"/>
</dbReference>
<dbReference type="PROSITE" id="PS00479">
    <property type="entry name" value="ZF_DAG_PE_1"/>
    <property type="match status" value="1"/>
</dbReference>
<dbReference type="Gene3D" id="3.30.40.10">
    <property type="entry name" value="Zinc/RING finger domain, C3HC4 (zinc finger)"/>
    <property type="match status" value="2"/>
</dbReference>
<dbReference type="CDD" id="cd15571">
    <property type="entry name" value="ePHD"/>
    <property type="match status" value="1"/>
</dbReference>
<keyword evidence="1" id="KW-0479">Metal-binding</keyword>
<comment type="caution">
    <text evidence="9">The sequence shown here is derived from an EMBL/GenBank/DDBJ whole genome shotgun (WGS) entry which is preliminary data.</text>
</comment>
<keyword evidence="2 4" id="KW-0863">Zinc-finger</keyword>
<dbReference type="Proteomes" id="UP000603453">
    <property type="component" value="Unassembled WGS sequence"/>
</dbReference>
<feature type="region of interest" description="Disordered" evidence="5">
    <location>
        <begin position="196"/>
        <end position="380"/>
    </location>
</feature>
<dbReference type="InterPro" id="IPR050701">
    <property type="entry name" value="Histone_Mod_Regulator"/>
</dbReference>
<dbReference type="PROSITE" id="PS50016">
    <property type="entry name" value="ZF_PHD_2"/>
    <property type="match status" value="1"/>
</dbReference>
<dbReference type="PROSITE" id="PS51805">
    <property type="entry name" value="EPHD"/>
    <property type="match status" value="1"/>
</dbReference>
<evidence type="ECO:0000259" key="8">
    <source>
        <dbReference type="PROSITE" id="PS51805"/>
    </source>
</evidence>
<sequence>MSSSPCTSVIHDHDHYGIDDIERASSQPSVVSFGSIYQDMQQFDHFEYEYHAMLLRELPPLVPQHPSTPSRVGVIPSSIKRTPLIPPTTHETATLTHILEPVAHNSPKTAPNLSVFSGPHYLPEKYSIKPLTTFRQAYFTPQYKTDSPSRYYVSPHVNQYFQAALQDGSYFESYSDYKPQDPVNFRHAYNLQQPRNSLDVAHVDRELPKRPIRPSNPPEQLSRRMPPVRKWHQPINVSSPSTSEDDSEPSVIYASSSSSSSNNNNNNNNKNNNNNNSKHNHNHHNHNHNVTTHSKKGKEKEIIPSPSSSQSQTAVTTIKKPSGNVSTSEESSDDESESSSGESEIMPVIAPAKTSVLPQKRKQPNPSSPLPEADTKKKRFDSIVPSTQEAIEELRQVGKFIKGWTHKDAEVCCVCFEDVTTPVNPLVYCDNALCEVIVHKNCYRIRNNIANADHWYCDRCRPVDGVSVYRNVVCVVCPNLTGAFCKLEKPFHGIGWVHMICAKMLTGPGGFTYQAKTHEYRMAFRHHIPIQRFMGSCVFCDDPMFAEFGAKLKCQYCPKSFHVTCAEKFGYWCFDENATLACADHAILTTTKSSPKRLAIAFEKWVTKRNLFFLDKFEISPHMQKVSVWQRLIQKVRSVSSPTPAIDDMDRSYHKFFDRVQSIRISDTKKHYIEYVKYLLLEFCKSYSSSTLMNVNGLFLKKNFYHSAQYGYVPPKNGFTICSDGGVSGGPKQKKAATATSPAAASMSKFVLRKPDIPAPPLPLSLPSPQPAAEAPQPQPKPKKAQEQTVVIPSPDLICFICGQHELPKEKWDAFDFDPGYVDHLEATAYQRKVGHTGSGNSWDPRVFIQCAECNLKVHCGCPTPPIKKYPQKFQSFVCIQCDTKGEDLSLKNDFHRRRGTTGINYKV</sequence>
<gene>
    <name evidence="9" type="ORF">INT47_009630</name>
</gene>
<dbReference type="InterPro" id="IPR019786">
    <property type="entry name" value="Zinc_finger_PHD-type_CS"/>
</dbReference>
<dbReference type="InterPro" id="IPR011011">
    <property type="entry name" value="Znf_FYVE_PHD"/>
</dbReference>
<dbReference type="InterPro" id="IPR001965">
    <property type="entry name" value="Znf_PHD"/>
</dbReference>
<dbReference type="InterPro" id="IPR019787">
    <property type="entry name" value="Znf_PHD-finger"/>
</dbReference>
<protein>
    <recommendedName>
        <fullName evidence="11">PHD-type domain-containing protein</fullName>
    </recommendedName>
</protein>
<dbReference type="EMBL" id="JAEPRD010000141">
    <property type="protein sequence ID" value="KAG2196720.1"/>
    <property type="molecule type" value="Genomic_DNA"/>
</dbReference>
<evidence type="ECO:0000259" key="6">
    <source>
        <dbReference type="PROSITE" id="PS50016"/>
    </source>
</evidence>
<proteinExistence type="predicted"/>
<dbReference type="InterPro" id="IPR013083">
    <property type="entry name" value="Znf_RING/FYVE/PHD"/>
</dbReference>
<dbReference type="SUPFAM" id="SSF57903">
    <property type="entry name" value="FYVE/PHD zinc finger"/>
    <property type="match status" value="2"/>
</dbReference>
<keyword evidence="3" id="KW-0862">Zinc</keyword>
<evidence type="ECO:0000313" key="10">
    <source>
        <dbReference type="Proteomes" id="UP000603453"/>
    </source>
</evidence>
<dbReference type="GO" id="GO:0008270">
    <property type="term" value="F:zinc ion binding"/>
    <property type="evidence" value="ECO:0007669"/>
    <property type="project" value="UniProtKB-KW"/>
</dbReference>
<accession>A0A8H7QR30</accession>
<evidence type="ECO:0000256" key="4">
    <source>
        <dbReference type="PROSITE-ProRule" id="PRU00146"/>
    </source>
</evidence>
<feature type="compositionally biased region" description="Low complexity" evidence="5">
    <location>
        <begin position="249"/>
        <end position="277"/>
    </location>
</feature>
<dbReference type="Pfam" id="PF13831">
    <property type="entry name" value="PHD_2"/>
    <property type="match status" value="1"/>
</dbReference>
<dbReference type="GO" id="GO:0006357">
    <property type="term" value="P:regulation of transcription by RNA polymerase II"/>
    <property type="evidence" value="ECO:0007669"/>
    <property type="project" value="TreeGrafter"/>
</dbReference>
<evidence type="ECO:0000256" key="5">
    <source>
        <dbReference type="SAM" id="MobiDB-lite"/>
    </source>
</evidence>
<reference evidence="9" key="1">
    <citation type="submission" date="2020-12" db="EMBL/GenBank/DDBJ databases">
        <title>Metabolic potential, ecology and presence of endohyphal bacteria is reflected in genomic diversity of Mucoromycotina.</title>
        <authorList>
            <person name="Muszewska A."/>
            <person name="Okrasinska A."/>
            <person name="Steczkiewicz K."/>
            <person name="Drgas O."/>
            <person name="Orlowska M."/>
            <person name="Perlinska-Lenart U."/>
            <person name="Aleksandrzak-Piekarczyk T."/>
            <person name="Szatraj K."/>
            <person name="Zielenkiewicz U."/>
            <person name="Pilsyk S."/>
            <person name="Malc E."/>
            <person name="Mieczkowski P."/>
            <person name="Kruszewska J.S."/>
            <person name="Biernat P."/>
            <person name="Pawlowska J."/>
        </authorList>
    </citation>
    <scope>NUCLEOTIDE SEQUENCE</scope>
    <source>
        <strain evidence="9">WA0000017839</strain>
    </source>
</reference>
<dbReference type="InterPro" id="IPR002219">
    <property type="entry name" value="PKC_DAG/PE"/>
</dbReference>
<dbReference type="PANTHER" id="PTHR13793:SF107">
    <property type="entry name" value="BROMODOMAIN-CONTAINING PROTEIN HOMOLOG"/>
    <property type="match status" value="1"/>
</dbReference>
<dbReference type="SMART" id="SM00249">
    <property type="entry name" value="PHD"/>
    <property type="match status" value="3"/>
</dbReference>
<keyword evidence="10" id="KW-1185">Reference proteome</keyword>
<evidence type="ECO:0000313" key="9">
    <source>
        <dbReference type="EMBL" id="KAG2196720.1"/>
    </source>
</evidence>
<dbReference type="InterPro" id="IPR046349">
    <property type="entry name" value="C1-like_sf"/>
</dbReference>
<feature type="domain" description="PHD-type" evidence="6">
    <location>
        <begin position="409"/>
        <end position="463"/>
    </location>
</feature>
<feature type="compositionally biased region" description="Pro residues" evidence="5">
    <location>
        <begin position="761"/>
        <end position="770"/>
    </location>
</feature>
<dbReference type="PROSITE" id="PS01359">
    <property type="entry name" value="ZF_PHD_1"/>
    <property type="match status" value="1"/>
</dbReference>
<organism evidence="9 10">
    <name type="scientific">Mucor saturninus</name>
    <dbReference type="NCBI Taxonomy" id="64648"/>
    <lineage>
        <taxon>Eukaryota</taxon>
        <taxon>Fungi</taxon>
        <taxon>Fungi incertae sedis</taxon>
        <taxon>Mucoromycota</taxon>
        <taxon>Mucoromycotina</taxon>
        <taxon>Mucoromycetes</taxon>
        <taxon>Mucorales</taxon>
        <taxon>Mucorineae</taxon>
        <taxon>Mucoraceae</taxon>
        <taxon>Mucor</taxon>
    </lineage>
</organism>
<feature type="compositionally biased region" description="Basic residues" evidence="5">
    <location>
        <begin position="278"/>
        <end position="297"/>
    </location>
</feature>
<feature type="domain" description="PHD-type" evidence="8">
    <location>
        <begin position="471"/>
        <end position="586"/>
    </location>
</feature>